<dbReference type="AlphaFoldDB" id="A0A3P6QE88"/>
<feature type="non-terminal residue" evidence="1">
    <location>
        <position position="100"/>
    </location>
</feature>
<sequence>MSTLNALLSSYADVFASELAAVHTNHETLLRKIVLLATFEKMQTAALNSPASPPFNAVSQKSVDCCELEGLERGPLLQQISDSAALLDTSLTRAWERVEE</sequence>
<keyword evidence="2" id="KW-1185">Reference proteome</keyword>
<evidence type="ECO:0000313" key="2">
    <source>
        <dbReference type="Proteomes" id="UP000281553"/>
    </source>
</evidence>
<accession>A0A3P6QE88</accession>
<protein>
    <submittedName>
        <fullName evidence="1">Uncharacterized protein</fullName>
    </submittedName>
</protein>
<name>A0A3P6QE88_DIBLA</name>
<proteinExistence type="predicted"/>
<dbReference type="Proteomes" id="UP000281553">
    <property type="component" value="Unassembled WGS sequence"/>
</dbReference>
<organism evidence="1 2">
    <name type="scientific">Dibothriocephalus latus</name>
    <name type="common">Fish tapeworm</name>
    <name type="synonym">Diphyllobothrium latum</name>
    <dbReference type="NCBI Taxonomy" id="60516"/>
    <lineage>
        <taxon>Eukaryota</taxon>
        <taxon>Metazoa</taxon>
        <taxon>Spiralia</taxon>
        <taxon>Lophotrochozoa</taxon>
        <taxon>Platyhelminthes</taxon>
        <taxon>Cestoda</taxon>
        <taxon>Eucestoda</taxon>
        <taxon>Diphyllobothriidea</taxon>
        <taxon>Diphyllobothriidae</taxon>
        <taxon>Dibothriocephalus</taxon>
    </lineage>
</organism>
<evidence type="ECO:0000313" key="1">
    <source>
        <dbReference type="EMBL" id="VDK30984.1"/>
    </source>
</evidence>
<gene>
    <name evidence="1" type="ORF">DILT_LOCUS274</name>
</gene>
<reference evidence="1 2" key="1">
    <citation type="submission" date="2018-11" db="EMBL/GenBank/DDBJ databases">
        <authorList>
            <consortium name="Pathogen Informatics"/>
        </authorList>
    </citation>
    <scope>NUCLEOTIDE SEQUENCE [LARGE SCALE GENOMIC DNA]</scope>
</reference>
<dbReference type="EMBL" id="UYRU01001005">
    <property type="protein sequence ID" value="VDK30984.1"/>
    <property type="molecule type" value="Genomic_DNA"/>
</dbReference>